<dbReference type="RefSeq" id="WP_009560102.1">
    <property type="nucleotide sequence ID" value="NZ_AYZN01000001.1"/>
</dbReference>
<dbReference type="AlphaFoldDB" id="I7JYH5"/>
<dbReference type="PATRIC" id="fig|1423790.3.peg.285"/>
<organism evidence="1 2">
    <name type="scientific">Lactobacillus pasteurii DSM 23907 = CRBIP 24.76</name>
    <dbReference type="NCBI Taxonomy" id="1423790"/>
    <lineage>
        <taxon>Bacteria</taxon>
        <taxon>Bacillati</taxon>
        <taxon>Bacillota</taxon>
        <taxon>Bacilli</taxon>
        <taxon>Lactobacillales</taxon>
        <taxon>Lactobacillaceae</taxon>
        <taxon>Lactobacillus</taxon>
    </lineage>
</organism>
<gene>
    <name evidence="1" type="ORF">BN53_05560</name>
</gene>
<dbReference type="OrthoDB" id="2318804at2"/>
<name>I7JYH5_9LACO</name>
<comment type="caution">
    <text evidence="1">The sequence shown here is derived from an EMBL/GenBank/DDBJ whole genome shotgun (WGS) entry which is preliminary data.</text>
</comment>
<evidence type="ECO:0000313" key="2">
    <source>
        <dbReference type="Proteomes" id="UP000009311"/>
    </source>
</evidence>
<reference evidence="1 2" key="1">
    <citation type="submission" date="2012-06" db="EMBL/GenBank/DDBJ databases">
        <title>Draft Genome Sequence of Lactobacillus pasteurii CRBIP 24.76T.</title>
        <authorList>
            <person name="Cousin S."/>
            <person name="Bouchier C."/>
            <person name="Loux V."/>
            <person name="Ma L."/>
            <person name="Creno S."/>
            <person name="Bizet C."/>
            <person name="Clermont D."/>
        </authorList>
    </citation>
    <scope>NUCLEOTIDE SEQUENCE [LARGE SCALE GENOMIC DNA]</scope>
    <source>
        <strain evidence="2">CRBIP 24.76T</strain>
    </source>
</reference>
<protein>
    <submittedName>
        <fullName evidence="1">Transcriptional regulator</fullName>
    </submittedName>
</protein>
<dbReference type="STRING" id="1423790.BN53_05560"/>
<dbReference type="eggNOG" id="COG0583">
    <property type="taxonomic scope" value="Bacteria"/>
</dbReference>
<keyword evidence="2" id="KW-1185">Reference proteome</keyword>
<dbReference type="Proteomes" id="UP000009311">
    <property type="component" value="Unassembled WGS sequence"/>
</dbReference>
<evidence type="ECO:0000313" key="1">
    <source>
        <dbReference type="EMBL" id="CCI85550.1"/>
    </source>
</evidence>
<sequence>MNKFKIAYLKTLPAKEIESAIKILADKYPDLSFNQKAISYDESIRPDEDYDLIITSLRDCSGEQFSKIELARLPLMVTILRDIFPSWQQTVEKEELTSFTCLIPATTEEDLSELHYYRDILKISSKFLAVNSYSEANLLASTDSGYMVISEPLAYYASPQLQKLFLLENGKQVYQDVSLLVASTQLPNEVAEDFGQIVQGQFN</sequence>
<accession>I7JYH5</accession>
<dbReference type="EMBL" id="CAKD01000023">
    <property type="protein sequence ID" value="CCI85550.1"/>
    <property type="molecule type" value="Genomic_DNA"/>
</dbReference>
<proteinExistence type="predicted"/>